<dbReference type="PaxDb" id="1198114-AciX9_1505"/>
<evidence type="ECO:0000256" key="7">
    <source>
        <dbReference type="ARBA" id="ARBA00049534"/>
    </source>
</evidence>
<dbReference type="KEGG" id="acm:AciX9_1505"/>
<dbReference type="PANTHER" id="PTHR31559">
    <property type="entry name" value="PYRIDOXAL 5'-PHOSPHATE SYNTHASE SUBUNIT SNO"/>
    <property type="match status" value="1"/>
</dbReference>
<keyword evidence="13" id="KW-0808">Transferase</keyword>
<protein>
    <recommendedName>
        <fullName evidence="10">Pyridoxal 5'-phosphate synthase subunit PdxT</fullName>
        <ecNumber evidence="10">4.3.3.6</ecNumber>
    </recommendedName>
    <alternativeName>
        <fullName evidence="10">Pdx2</fullName>
    </alternativeName>
    <alternativeName>
        <fullName evidence="10">Pyridoxal 5'-phosphate synthase glutaminase subunit</fullName>
        <ecNumber evidence="10">3.5.1.2</ecNumber>
    </alternativeName>
</protein>
<comment type="subunit">
    <text evidence="9 10">In the presence of PdxS, forms a dodecamer of heterodimers. Only shows activity in the heterodimer.</text>
</comment>
<keyword evidence="2 10" id="KW-0378">Hydrolase</keyword>
<dbReference type="UniPathway" id="UPA00245"/>
<feature type="active site" description="Nucleophile" evidence="10 11">
    <location>
        <position position="87"/>
    </location>
</feature>
<dbReference type="GO" id="GO:1903600">
    <property type="term" value="C:glutaminase complex"/>
    <property type="evidence" value="ECO:0007669"/>
    <property type="project" value="TreeGrafter"/>
</dbReference>
<dbReference type="GO" id="GO:0005829">
    <property type="term" value="C:cytosol"/>
    <property type="evidence" value="ECO:0007669"/>
    <property type="project" value="TreeGrafter"/>
</dbReference>
<dbReference type="CDD" id="cd01749">
    <property type="entry name" value="GATase1_PB"/>
    <property type="match status" value="1"/>
</dbReference>
<dbReference type="EMBL" id="CP002480">
    <property type="protein sequence ID" value="ADW68558.1"/>
    <property type="molecule type" value="Genomic_DNA"/>
</dbReference>
<dbReference type="GO" id="GO:0036381">
    <property type="term" value="F:pyridoxal 5'-phosphate synthase (glutamine hydrolysing) activity"/>
    <property type="evidence" value="ECO:0007669"/>
    <property type="project" value="UniProtKB-UniRule"/>
</dbReference>
<feature type="binding site" evidence="10 12">
    <location>
        <begin position="142"/>
        <end position="143"/>
    </location>
    <ligand>
        <name>L-glutamine</name>
        <dbReference type="ChEBI" id="CHEBI:58359"/>
    </ligand>
</feature>
<dbReference type="PIRSF" id="PIRSF005639">
    <property type="entry name" value="Glut_amidoT_SNO"/>
    <property type="match status" value="1"/>
</dbReference>
<evidence type="ECO:0000313" key="13">
    <source>
        <dbReference type="EMBL" id="ADW68558.1"/>
    </source>
</evidence>
<dbReference type="GO" id="GO:0042823">
    <property type="term" value="P:pyridoxal phosphate biosynthetic process"/>
    <property type="evidence" value="ECO:0007669"/>
    <property type="project" value="UniProtKB-UniRule"/>
</dbReference>
<accession>E8WWZ7</accession>
<evidence type="ECO:0000256" key="5">
    <source>
        <dbReference type="ARBA" id="ARBA00023239"/>
    </source>
</evidence>
<feature type="binding site" evidence="10 12">
    <location>
        <position position="114"/>
    </location>
    <ligand>
        <name>L-glutamine</name>
        <dbReference type="ChEBI" id="CHEBI:58359"/>
    </ligand>
</feature>
<dbReference type="GO" id="GO:0006543">
    <property type="term" value="P:L-glutamine catabolic process"/>
    <property type="evidence" value="ECO:0007669"/>
    <property type="project" value="UniProtKB-UniRule"/>
</dbReference>
<dbReference type="PROSITE" id="PS01236">
    <property type="entry name" value="PDXT_SNO_1"/>
    <property type="match status" value="1"/>
</dbReference>
<dbReference type="PANTHER" id="PTHR31559:SF0">
    <property type="entry name" value="PYRIDOXAL 5'-PHOSPHATE SYNTHASE SUBUNIT SNO1-RELATED"/>
    <property type="match status" value="1"/>
</dbReference>
<reference evidence="14" key="1">
    <citation type="submission" date="2011-01" db="EMBL/GenBank/DDBJ databases">
        <title>Complete sequence of chromosome of Acidobacterium sp. MP5ACTX9.</title>
        <authorList>
            <consortium name="US DOE Joint Genome Institute"/>
            <person name="Lucas S."/>
            <person name="Copeland A."/>
            <person name="Lapidus A."/>
            <person name="Cheng J.-F."/>
            <person name="Goodwin L."/>
            <person name="Pitluck S."/>
            <person name="Teshima H."/>
            <person name="Detter J.C."/>
            <person name="Han C."/>
            <person name="Tapia R."/>
            <person name="Land M."/>
            <person name="Hauser L."/>
            <person name="Kyrpides N."/>
            <person name="Ivanova N."/>
            <person name="Ovchinnikova G."/>
            <person name="Pagani I."/>
            <person name="Rawat S.R."/>
            <person name="Mannisto M."/>
            <person name="Haggblom M.M."/>
            <person name="Woyke T."/>
        </authorList>
    </citation>
    <scope>NUCLEOTIDE SEQUENCE [LARGE SCALE GENOMIC DNA]</scope>
    <source>
        <strain evidence="14">MP5ACTX9</strain>
    </source>
</reference>
<dbReference type="GO" id="GO:0004359">
    <property type="term" value="F:glutaminase activity"/>
    <property type="evidence" value="ECO:0007669"/>
    <property type="project" value="UniProtKB-UniRule"/>
</dbReference>
<name>E8WWZ7_GRATM</name>
<dbReference type="GO" id="GO:0016740">
    <property type="term" value="F:transferase activity"/>
    <property type="evidence" value="ECO:0007669"/>
    <property type="project" value="UniProtKB-KW"/>
</dbReference>
<evidence type="ECO:0000256" key="3">
    <source>
        <dbReference type="ARBA" id="ARBA00022898"/>
    </source>
</evidence>
<evidence type="ECO:0000256" key="8">
    <source>
        <dbReference type="ARBA" id="ARBA00054599"/>
    </source>
</evidence>
<evidence type="ECO:0000256" key="1">
    <source>
        <dbReference type="ARBA" id="ARBA00008345"/>
    </source>
</evidence>
<dbReference type="AlphaFoldDB" id="E8WWZ7"/>
<dbReference type="MEROPS" id="C26.A32"/>
<dbReference type="eggNOG" id="COG0311">
    <property type="taxonomic scope" value="Bacteria"/>
</dbReference>
<dbReference type="SUPFAM" id="SSF52317">
    <property type="entry name" value="Class I glutamine amidotransferase-like"/>
    <property type="match status" value="1"/>
</dbReference>
<dbReference type="FunFam" id="3.40.50.880:FF:000010">
    <property type="entry name" value="uncharacterized protein LOC100176842 isoform X2"/>
    <property type="match status" value="1"/>
</dbReference>
<evidence type="ECO:0000256" key="10">
    <source>
        <dbReference type="HAMAP-Rule" id="MF_01615"/>
    </source>
</evidence>
<dbReference type="Proteomes" id="UP000000343">
    <property type="component" value="Chromosome"/>
</dbReference>
<evidence type="ECO:0000256" key="4">
    <source>
        <dbReference type="ARBA" id="ARBA00022962"/>
    </source>
</evidence>
<feature type="binding site" evidence="10 12">
    <location>
        <begin position="56"/>
        <end position="58"/>
    </location>
    <ligand>
        <name>L-glutamine</name>
        <dbReference type="ChEBI" id="CHEBI:58359"/>
    </ligand>
</feature>
<dbReference type="GO" id="GO:0008614">
    <property type="term" value="P:pyridoxine metabolic process"/>
    <property type="evidence" value="ECO:0007669"/>
    <property type="project" value="TreeGrafter"/>
</dbReference>
<feature type="active site" description="Charge relay system" evidence="10 11">
    <location>
        <position position="180"/>
    </location>
</feature>
<dbReference type="PROSITE" id="PS51130">
    <property type="entry name" value="PDXT_SNO_2"/>
    <property type="match status" value="1"/>
</dbReference>
<comment type="catalytic activity">
    <reaction evidence="7 10">
        <text>L-glutamine + H2O = L-glutamate + NH4(+)</text>
        <dbReference type="Rhea" id="RHEA:15889"/>
        <dbReference type="ChEBI" id="CHEBI:15377"/>
        <dbReference type="ChEBI" id="CHEBI:28938"/>
        <dbReference type="ChEBI" id="CHEBI:29985"/>
        <dbReference type="ChEBI" id="CHEBI:58359"/>
        <dbReference type="EC" id="3.5.1.2"/>
    </reaction>
</comment>
<sequence length="207" mass="22240">MAPESTHLTNLKIGVLALQGAYAAHAEAVIALGAKAILVRRPDQLAGLDGLIIPGGESTTFLRHLERDGFFAALDTFVRDTPTFGTCAGAILLASRVENPTQHSLAAMDITVERNAYGRQNDSTIRTAETTLPGGPLEMVFIRAPRISHTGPEVEVLATRDDFPVLVRQGHLLAATFHPELSPDHRVHRLFLTLAAEHKSAAVESNA</sequence>
<comment type="similarity">
    <text evidence="1 10">Belongs to the glutaminase PdxT/SNO family.</text>
</comment>
<dbReference type="InterPro" id="IPR029062">
    <property type="entry name" value="Class_I_gatase-like"/>
</dbReference>
<comment type="function">
    <text evidence="8 10">Catalyzes the hydrolysis of glutamine to glutamate and ammonia as part of the biosynthesis of pyridoxal 5'-phosphate. The resulting ammonia molecule is channeled to the active site of PdxS.</text>
</comment>
<dbReference type="InterPro" id="IPR002161">
    <property type="entry name" value="PdxT/SNO"/>
</dbReference>
<proteinExistence type="inferred from homology"/>
<organism evidence="14">
    <name type="scientific">Granulicella tundricola (strain ATCC BAA-1859 / DSM 23138 / MP5ACTX9)</name>
    <dbReference type="NCBI Taxonomy" id="1198114"/>
    <lineage>
        <taxon>Bacteria</taxon>
        <taxon>Pseudomonadati</taxon>
        <taxon>Acidobacteriota</taxon>
        <taxon>Terriglobia</taxon>
        <taxon>Terriglobales</taxon>
        <taxon>Acidobacteriaceae</taxon>
        <taxon>Granulicella</taxon>
    </lineage>
</organism>
<keyword evidence="5 10" id="KW-0456">Lyase</keyword>
<evidence type="ECO:0000256" key="9">
    <source>
        <dbReference type="ARBA" id="ARBA00064749"/>
    </source>
</evidence>
<dbReference type="InterPro" id="IPR021196">
    <property type="entry name" value="PdxT/SNO_CS"/>
</dbReference>
<dbReference type="EC" id="3.5.1.2" evidence="10"/>
<evidence type="ECO:0000256" key="6">
    <source>
        <dbReference type="ARBA" id="ARBA00047992"/>
    </source>
</evidence>
<evidence type="ECO:0000256" key="12">
    <source>
        <dbReference type="PIRSR" id="PIRSR005639-2"/>
    </source>
</evidence>
<dbReference type="RefSeq" id="WP_013579878.1">
    <property type="nucleotide sequence ID" value="NC_015064.1"/>
</dbReference>
<dbReference type="STRING" id="1198114.AciX9_1505"/>
<dbReference type="HAMAP" id="MF_01615">
    <property type="entry name" value="PdxT"/>
    <property type="match status" value="1"/>
</dbReference>
<comment type="pathway">
    <text evidence="10">Cofactor biosynthesis; pyridoxal 5'-phosphate biosynthesis.</text>
</comment>
<dbReference type="EC" id="4.3.3.6" evidence="10"/>
<keyword evidence="4 10" id="KW-0315">Glutamine amidotransferase</keyword>
<dbReference type="PROSITE" id="PS51273">
    <property type="entry name" value="GATASE_TYPE_1"/>
    <property type="match status" value="1"/>
</dbReference>
<keyword evidence="14" id="KW-1185">Reference proteome</keyword>
<dbReference type="Pfam" id="PF01174">
    <property type="entry name" value="SNO"/>
    <property type="match status" value="1"/>
</dbReference>
<dbReference type="HOGENOM" id="CLU_069674_2_0_0"/>
<evidence type="ECO:0000256" key="11">
    <source>
        <dbReference type="PIRSR" id="PIRSR005639-1"/>
    </source>
</evidence>
<comment type="catalytic activity">
    <reaction evidence="6 10">
        <text>aldehydo-D-ribose 5-phosphate + D-glyceraldehyde 3-phosphate + L-glutamine = pyridoxal 5'-phosphate + L-glutamate + phosphate + 3 H2O + H(+)</text>
        <dbReference type="Rhea" id="RHEA:31507"/>
        <dbReference type="ChEBI" id="CHEBI:15377"/>
        <dbReference type="ChEBI" id="CHEBI:15378"/>
        <dbReference type="ChEBI" id="CHEBI:29985"/>
        <dbReference type="ChEBI" id="CHEBI:43474"/>
        <dbReference type="ChEBI" id="CHEBI:58273"/>
        <dbReference type="ChEBI" id="CHEBI:58359"/>
        <dbReference type="ChEBI" id="CHEBI:59776"/>
        <dbReference type="ChEBI" id="CHEBI:597326"/>
        <dbReference type="EC" id="4.3.3.6"/>
    </reaction>
</comment>
<feature type="active site" description="Charge relay system" evidence="10 11">
    <location>
        <position position="178"/>
    </location>
</feature>
<evidence type="ECO:0000313" key="14">
    <source>
        <dbReference type="Proteomes" id="UP000000343"/>
    </source>
</evidence>
<keyword evidence="3 10" id="KW-0663">Pyridoxal phosphate</keyword>
<evidence type="ECO:0000256" key="2">
    <source>
        <dbReference type="ARBA" id="ARBA00022801"/>
    </source>
</evidence>
<dbReference type="NCBIfam" id="TIGR03800">
    <property type="entry name" value="PLP_synth_Pdx2"/>
    <property type="match status" value="1"/>
</dbReference>
<gene>
    <name evidence="10" type="primary">pdxT</name>
    <name evidence="13" type="ordered locus">AciX9_1505</name>
</gene>
<dbReference type="Gene3D" id="3.40.50.880">
    <property type="match status" value="1"/>
</dbReference>